<dbReference type="AlphaFoldDB" id="A0AAW1VVH5"/>
<dbReference type="Proteomes" id="UP001457282">
    <property type="component" value="Unassembled WGS sequence"/>
</dbReference>
<proteinExistence type="predicted"/>
<accession>A0AAW1VVH5</accession>
<dbReference type="PANTHER" id="PTHR36045">
    <property type="entry name" value="OS04G0558500 PROTEIN"/>
    <property type="match status" value="1"/>
</dbReference>
<evidence type="ECO:0000313" key="1">
    <source>
        <dbReference type="EMBL" id="KAK9910450.1"/>
    </source>
</evidence>
<keyword evidence="2" id="KW-1185">Reference proteome</keyword>
<reference evidence="1 2" key="1">
    <citation type="journal article" date="2023" name="G3 (Bethesda)">
        <title>A chromosome-length genome assembly and annotation of blackberry (Rubus argutus, cv. 'Hillquist').</title>
        <authorList>
            <person name="Bruna T."/>
            <person name="Aryal R."/>
            <person name="Dudchenko O."/>
            <person name="Sargent D.J."/>
            <person name="Mead D."/>
            <person name="Buti M."/>
            <person name="Cavallini A."/>
            <person name="Hytonen T."/>
            <person name="Andres J."/>
            <person name="Pham M."/>
            <person name="Weisz D."/>
            <person name="Mascagni F."/>
            <person name="Usai G."/>
            <person name="Natali L."/>
            <person name="Bassil N."/>
            <person name="Fernandez G.E."/>
            <person name="Lomsadze A."/>
            <person name="Armour M."/>
            <person name="Olukolu B."/>
            <person name="Poorten T."/>
            <person name="Britton C."/>
            <person name="Davik J."/>
            <person name="Ashrafi H."/>
            <person name="Aiden E.L."/>
            <person name="Borodovsky M."/>
            <person name="Worthington M."/>
        </authorList>
    </citation>
    <scope>NUCLEOTIDE SEQUENCE [LARGE SCALE GENOMIC DNA]</scope>
    <source>
        <strain evidence="1">PI 553951</strain>
    </source>
</reference>
<evidence type="ECO:0000313" key="2">
    <source>
        <dbReference type="Proteomes" id="UP001457282"/>
    </source>
</evidence>
<comment type="caution">
    <text evidence="1">The sequence shown here is derived from an EMBL/GenBank/DDBJ whole genome shotgun (WGS) entry which is preliminary data.</text>
</comment>
<protein>
    <submittedName>
        <fullName evidence="1">Uncharacterized protein</fullName>
    </submittedName>
</protein>
<dbReference type="EMBL" id="JBEDUW010000007">
    <property type="protein sequence ID" value="KAK9910450.1"/>
    <property type="molecule type" value="Genomic_DNA"/>
</dbReference>
<organism evidence="1 2">
    <name type="scientific">Rubus argutus</name>
    <name type="common">Southern blackberry</name>
    <dbReference type="NCBI Taxonomy" id="59490"/>
    <lineage>
        <taxon>Eukaryota</taxon>
        <taxon>Viridiplantae</taxon>
        <taxon>Streptophyta</taxon>
        <taxon>Embryophyta</taxon>
        <taxon>Tracheophyta</taxon>
        <taxon>Spermatophyta</taxon>
        <taxon>Magnoliopsida</taxon>
        <taxon>eudicotyledons</taxon>
        <taxon>Gunneridae</taxon>
        <taxon>Pentapetalae</taxon>
        <taxon>rosids</taxon>
        <taxon>fabids</taxon>
        <taxon>Rosales</taxon>
        <taxon>Rosaceae</taxon>
        <taxon>Rosoideae</taxon>
        <taxon>Rosoideae incertae sedis</taxon>
        <taxon>Rubus</taxon>
    </lineage>
</organism>
<dbReference type="PANTHER" id="PTHR36045:SF2">
    <property type="entry name" value="OS04G0558500 PROTEIN"/>
    <property type="match status" value="1"/>
</dbReference>
<sequence>MASNHHPGSESGSDADELEELECEVQEMAEKIREYRATLPEKLKNTLPSIIAAQRPVFADGLEPGTSGAPNLGQIASDKDALGDQTFQKIHLLKDKMSRNVAAVPIVMKRLKECTSNIDKLDSQNTLIHPVFKRKWTS</sequence>
<name>A0AAW1VVH5_RUBAR</name>
<gene>
    <name evidence="1" type="ORF">M0R45_034411</name>
</gene>